<feature type="transmembrane region" description="Helical" evidence="1">
    <location>
        <begin position="46"/>
        <end position="67"/>
    </location>
</feature>
<name>A0A382IZ15_9ZZZZ</name>
<proteinExistence type="predicted"/>
<evidence type="ECO:0000313" key="2">
    <source>
        <dbReference type="EMBL" id="SVC04788.1"/>
    </source>
</evidence>
<protein>
    <recommendedName>
        <fullName evidence="3">DUF5683 domain-containing protein</fullName>
    </recommendedName>
</protein>
<dbReference type="EMBL" id="UINC01070550">
    <property type="protein sequence ID" value="SVC04788.1"/>
    <property type="molecule type" value="Genomic_DNA"/>
</dbReference>
<accession>A0A382IZ15</accession>
<feature type="transmembrane region" description="Helical" evidence="1">
    <location>
        <begin position="20"/>
        <end position="40"/>
    </location>
</feature>
<dbReference type="AlphaFoldDB" id="A0A382IZ15"/>
<keyword evidence="1" id="KW-0812">Transmembrane</keyword>
<organism evidence="2">
    <name type="scientific">marine metagenome</name>
    <dbReference type="NCBI Taxonomy" id="408172"/>
    <lineage>
        <taxon>unclassified sequences</taxon>
        <taxon>metagenomes</taxon>
        <taxon>ecological metagenomes</taxon>
    </lineage>
</organism>
<keyword evidence="1" id="KW-0472">Membrane</keyword>
<sequence>MARLDDIQRDSPRKYNPELAAFLSLLIPGLGHIFSLKQYLIGSVLFIIYIIILSADAFAGFVAHLLMGTPSAFHAYIVAYGLNKERTHI</sequence>
<evidence type="ECO:0008006" key="3">
    <source>
        <dbReference type="Google" id="ProtNLM"/>
    </source>
</evidence>
<reference evidence="2" key="1">
    <citation type="submission" date="2018-05" db="EMBL/GenBank/DDBJ databases">
        <authorList>
            <person name="Lanie J.A."/>
            <person name="Ng W.-L."/>
            <person name="Kazmierczak K.M."/>
            <person name="Andrzejewski T.M."/>
            <person name="Davidsen T.M."/>
            <person name="Wayne K.J."/>
            <person name="Tettelin H."/>
            <person name="Glass J.I."/>
            <person name="Rusch D."/>
            <person name="Podicherti R."/>
            <person name="Tsui H.-C.T."/>
            <person name="Winkler M.E."/>
        </authorList>
    </citation>
    <scope>NUCLEOTIDE SEQUENCE</scope>
</reference>
<gene>
    <name evidence="2" type="ORF">METZ01_LOCUS257642</name>
</gene>
<keyword evidence="1" id="KW-1133">Transmembrane helix</keyword>
<evidence type="ECO:0000256" key="1">
    <source>
        <dbReference type="SAM" id="Phobius"/>
    </source>
</evidence>